<proteinExistence type="predicted"/>
<dbReference type="InParanoid" id="C3XPC5"/>
<feature type="region of interest" description="Disordered" evidence="1">
    <location>
        <begin position="242"/>
        <end position="267"/>
    </location>
</feature>
<evidence type="ECO:0000313" key="2">
    <source>
        <dbReference type="EMBL" id="EEN69796.1"/>
    </source>
</evidence>
<gene>
    <name evidence="2" type="ORF">BRAFLDRAFT_85328</name>
</gene>
<accession>C3XPC5</accession>
<sequence>MAENLQEEQRSKEQRSEEQRSMAGQLVGALQPVVDAQIARTGEWGRVQLRIYNPWRSGAVPGGGTGVGVGIAAFYFQQVDLVRQVIRRSVERWDPDNPNQPADPEVGLEVQVGSLLVPVIFHSRLGYDYFSSILNGPFLKACLTAELEKIGYTETVDVSAEQWEVPTVAEDRIAAGLVKGVTRQNKMEDDLTQVTSPVKLLTRKITYIFPPLQKLQETLYTTDAENSGAPGSDLAALSIFTSDEDPQGGKEYDSSSGKGKPKQKRPQISLAARLKRHKDSPTAKAMLQAYSCLEKGAAMLVDSGYQQGEGVRDLLEGLVLMEEVLPGDVETVLYAQHWLNLDKAKLNNLLSTELRDSANNTPCLLLQALQLPAGDRRLRAINNVIDVVLQRGKTDALYNDIAYIYFALCSTLWTSTKQAGPTLSACASALMHKPTHLSTLFYTARSSMSVSVPQAVRQLEHFLHTAPSCHHQGVSTHWDKILHHYNMAQRTESDRLPVFGPVPRMYREQARKVYDKVVAGADK</sequence>
<feature type="region of interest" description="Disordered" evidence="1">
    <location>
        <begin position="1"/>
        <end position="22"/>
    </location>
</feature>
<dbReference type="AlphaFoldDB" id="C3XPC5"/>
<reference evidence="2" key="1">
    <citation type="journal article" date="2008" name="Nature">
        <title>The amphioxus genome and the evolution of the chordate karyotype.</title>
        <authorList>
            <consortium name="US DOE Joint Genome Institute (JGI-PGF)"/>
            <person name="Putnam N.H."/>
            <person name="Butts T."/>
            <person name="Ferrier D.E.K."/>
            <person name="Furlong R.F."/>
            <person name="Hellsten U."/>
            <person name="Kawashima T."/>
            <person name="Robinson-Rechavi M."/>
            <person name="Shoguchi E."/>
            <person name="Terry A."/>
            <person name="Yu J.-K."/>
            <person name="Benito-Gutierrez E.L."/>
            <person name="Dubchak I."/>
            <person name="Garcia-Fernandez J."/>
            <person name="Gibson-Brown J.J."/>
            <person name="Grigoriev I.V."/>
            <person name="Horton A.C."/>
            <person name="de Jong P.J."/>
            <person name="Jurka J."/>
            <person name="Kapitonov V.V."/>
            <person name="Kohara Y."/>
            <person name="Kuroki Y."/>
            <person name="Lindquist E."/>
            <person name="Lucas S."/>
            <person name="Osoegawa K."/>
            <person name="Pennacchio L.A."/>
            <person name="Salamov A.A."/>
            <person name="Satou Y."/>
            <person name="Sauka-Spengler T."/>
            <person name="Schmutz J."/>
            <person name="Shin-I T."/>
            <person name="Toyoda A."/>
            <person name="Bronner-Fraser M."/>
            <person name="Fujiyama A."/>
            <person name="Holland L.Z."/>
            <person name="Holland P.W.H."/>
            <person name="Satoh N."/>
            <person name="Rokhsar D.S."/>
        </authorList>
    </citation>
    <scope>NUCLEOTIDE SEQUENCE [LARGE SCALE GENOMIC DNA]</scope>
    <source>
        <strain evidence="2">S238N-H82</strain>
        <tissue evidence="2">Testes</tissue>
    </source>
</reference>
<feature type="compositionally biased region" description="Basic and acidic residues" evidence="1">
    <location>
        <begin position="7"/>
        <end position="20"/>
    </location>
</feature>
<dbReference type="EMBL" id="GG666451">
    <property type="protein sequence ID" value="EEN69796.1"/>
    <property type="molecule type" value="Genomic_DNA"/>
</dbReference>
<name>C3XPC5_BRAFL</name>
<organism evidence="2">
    <name type="scientific">Branchiostoma floridae</name>
    <name type="common">Florida lancelet</name>
    <name type="synonym">Amphioxus</name>
    <dbReference type="NCBI Taxonomy" id="7739"/>
    <lineage>
        <taxon>Eukaryota</taxon>
        <taxon>Metazoa</taxon>
        <taxon>Chordata</taxon>
        <taxon>Cephalochordata</taxon>
        <taxon>Leptocardii</taxon>
        <taxon>Amphioxiformes</taxon>
        <taxon>Branchiostomatidae</taxon>
        <taxon>Branchiostoma</taxon>
    </lineage>
</organism>
<evidence type="ECO:0000256" key="1">
    <source>
        <dbReference type="SAM" id="MobiDB-lite"/>
    </source>
</evidence>
<protein>
    <submittedName>
        <fullName evidence="2">Uncharacterized protein</fullName>
    </submittedName>
</protein>